<protein>
    <submittedName>
        <fullName evidence="1">Uncharacterized protein</fullName>
    </submittedName>
</protein>
<gene>
    <name evidence="1" type="ORF">EVAR_90151_1</name>
</gene>
<organism evidence="1 2">
    <name type="scientific">Eumeta variegata</name>
    <name type="common">Bagworm moth</name>
    <name type="synonym">Eumeta japonica</name>
    <dbReference type="NCBI Taxonomy" id="151549"/>
    <lineage>
        <taxon>Eukaryota</taxon>
        <taxon>Metazoa</taxon>
        <taxon>Ecdysozoa</taxon>
        <taxon>Arthropoda</taxon>
        <taxon>Hexapoda</taxon>
        <taxon>Insecta</taxon>
        <taxon>Pterygota</taxon>
        <taxon>Neoptera</taxon>
        <taxon>Endopterygota</taxon>
        <taxon>Lepidoptera</taxon>
        <taxon>Glossata</taxon>
        <taxon>Ditrysia</taxon>
        <taxon>Tineoidea</taxon>
        <taxon>Psychidae</taxon>
        <taxon>Oiketicinae</taxon>
        <taxon>Eumeta</taxon>
    </lineage>
</organism>
<dbReference type="Proteomes" id="UP000299102">
    <property type="component" value="Unassembled WGS sequence"/>
</dbReference>
<sequence>MFIESHVGKYEHKITIHNLIAPRELSGAGACARGAARGDHNKKLKRVAGDVTAIWPCLISERTEARDFNERSEYTLLKFSFGGCEFSQYRHGNKLDTNLIAPRPPPPADGARTLRSFAALTGNCSV</sequence>
<accession>A0A4C1Z6L8</accession>
<reference evidence="1 2" key="1">
    <citation type="journal article" date="2019" name="Commun. Biol.">
        <title>The bagworm genome reveals a unique fibroin gene that provides high tensile strength.</title>
        <authorList>
            <person name="Kono N."/>
            <person name="Nakamura H."/>
            <person name="Ohtoshi R."/>
            <person name="Tomita M."/>
            <person name="Numata K."/>
            <person name="Arakawa K."/>
        </authorList>
    </citation>
    <scope>NUCLEOTIDE SEQUENCE [LARGE SCALE GENOMIC DNA]</scope>
</reference>
<evidence type="ECO:0000313" key="1">
    <source>
        <dbReference type="EMBL" id="GBP82962.1"/>
    </source>
</evidence>
<keyword evidence="2" id="KW-1185">Reference proteome</keyword>
<comment type="caution">
    <text evidence="1">The sequence shown here is derived from an EMBL/GenBank/DDBJ whole genome shotgun (WGS) entry which is preliminary data.</text>
</comment>
<evidence type="ECO:0000313" key="2">
    <source>
        <dbReference type="Proteomes" id="UP000299102"/>
    </source>
</evidence>
<dbReference type="EMBL" id="BGZK01001596">
    <property type="protein sequence ID" value="GBP82962.1"/>
    <property type="molecule type" value="Genomic_DNA"/>
</dbReference>
<name>A0A4C1Z6L8_EUMVA</name>
<dbReference type="AlphaFoldDB" id="A0A4C1Z6L8"/>
<proteinExistence type="predicted"/>